<feature type="compositionally biased region" description="Polar residues" evidence="1">
    <location>
        <begin position="1"/>
        <end position="23"/>
    </location>
</feature>
<organism evidence="2 3">
    <name type="scientific">Cerrena zonata</name>
    <dbReference type="NCBI Taxonomy" id="2478898"/>
    <lineage>
        <taxon>Eukaryota</taxon>
        <taxon>Fungi</taxon>
        <taxon>Dikarya</taxon>
        <taxon>Basidiomycota</taxon>
        <taxon>Agaricomycotina</taxon>
        <taxon>Agaricomycetes</taxon>
        <taxon>Polyporales</taxon>
        <taxon>Cerrenaceae</taxon>
        <taxon>Cerrena</taxon>
    </lineage>
</organism>
<dbReference type="Proteomes" id="UP001385951">
    <property type="component" value="Unassembled WGS sequence"/>
</dbReference>
<name>A0AAW0GXZ8_9APHY</name>
<evidence type="ECO:0000256" key="1">
    <source>
        <dbReference type="SAM" id="MobiDB-lite"/>
    </source>
</evidence>
<reference evidence="2 3" key="1">
    <citation type="submission" date="2022-09" db="EMBL/GenBank/DDBJ databases">
        <authorList>
            <person name="Palmer J.M."/>
        </authorList>
    </citation>
    <scope>NUCLEOTIDE SEQUENCE [LARGE SCALE GENOMIC DNA]</scope>
    <source>
        <strain evidence="2 3">DSM 7382</strain>
    </source>
</reference>
<protein>
    <submittedName>
        <fullName evidence="2">Uncharacterized protein</fullName>
    </submittedName>
</protein>
<feature type="region of interest" description="Disordered" evidence="1">
    <location>
        <begin position="1"/>
        <end position="47"/>
    </location>
</feature>
<feature type="region of interest" description="Disordered" evidence="1">
    <location>
        <begin position="108"/>
        <end position="206"/>
    </location>
</feature>
<evidence type="ECO:0000313" key="2">
    <source>
        <dbReference type="EMBL" id="KAK7696170.1"/>
    </source>
</evidence>
<feature type="compositionally biased region" description="Polar residues" evidence="1">
    <location>
        <begin position="184"/>
        <end position="201"/>
    </location>
</feature>
<dbReference type="AlphaFoldDB" id="A0AAW0GXZ8"/>
<feature type="compositionally biased region" description="Low complexity" evidence="1">
    <location>
        <begin position="154"/>
        <end position="169"/>
    </location>
</feature>
<dbReference type="EMBL" id="JASBNA010000001">
    <property type="protein sequence ID" value="KAK7696170.1"/>
    <property type="molecule type" value="Genomic_DNA"/>
</dbReference>
<gene>
    <name evidence="2" type="ORF">QCA50_000821</name>
</gene>
<sequence length="229" mass="25324">MPFSQTSSGVSSNVNSALPSPNYETLPLPTPSSHVQPASPTEIMHVRKDEYKPKRARSMVDNVRYFFHSRSLSPTPHFSGQSSPTIIVSPLEEDTPTPLVQWWRRGSLRRRVQSSPEAPTEDSGLVISVQSSEDSHTTSHSHSSSAVRLDIDQSRSSPTISSTPNTPRRVAFSESKPVRRRSLFASSMRQNSASTQSSETGLLTPRRSLRNVLFSRSNSFTPVDSSNRS</sequence>
<proteinExistence type="predicted"/>
<comment type="caution">
    <text evidence="2">The sequence shown here is derived from an EMBL/GenBank/DDBJ whole genome shotgun (WGS) entry which is preliminary data.</text>
</comment>
<evidence type="ECO:0000313" key="3">
    <source>
        <dbReference type="Proteomes" id="UP001385951"/>
    </source>
</evidence>
<keyword evidence="3" id="KW-1185">Reference proteome</keyword>
<accession>A0AAW0GXZ8</accession>